<keyword evidence="3" id="KW-0813">Transport</keyword>
<evidence type="ECO:0000256" key="4">
    <source>
        <dbReference type="ARBA" id="ARBA00022496"/>
    </source>
</evidence>
<feature type="domain" description="Fe/B12 periplasmic-binding" evidence="7">
    <location>
        <begin position="61"/>
        <end position="319"/>
    </location>
</feature>
<evidence type="ECO:0000256" key="6">
    <source>
        <dbReference type="SAM" id="SignalP"/>
    </source>
</evidence>
<evidence type="ECO:0000259" key="7">
    <source>
        <dbReference type="PROSITE" id="PS50983"/>
    </source>
</evidence>
<reference evidence="8 9" key="1">
    <citation type="submission" date="2019-02" db="EMBL/GenBank/DDBJ databases">
        <title>Comparative genomic analysis of the Hafnia genus genomes.</title>
        <authorList>
            <person name="Zhiqiu Y."/>
            <person name="Chao Y."/>
            <person name="Yuhui D."/>
            <person name="Di H."/>
            <person name="Bin L."/>
        </authorList>
    </citation>
    <scope>NUCLEOTIDE SEQUENCE [LARGE SCALE GENOMIC DNA]</scope>
    <source>
        <strain evidence="8 9">PCM_1210</strain>
    </source>
</reference>
<evidence type="ECO:0000313" key="8">
    <source>
        <dbReference type="EMBL" id="TBL67452.1"/>
    </source>
</evidence>
<keyword evidence="5 6" id="KW-0732">Signal</keyword>
<dbReference type="PANTHER" id="PTHR30532">
    <property type="entry name" value="IRON III DICITRATE-BINDING PERIPLASMIC PROTEIN"/>
    <property type="match status" value="1"/>
</dbReference>
<name>A0ABD7Q389_HAFAL</name>
<comment type="caution">
    <text evidence="8">The sequence shown here is derived from an EMBL/GenBank/DDBJ whole genome shotgun (WGS) entry which is preliminary data.</text>
</comment>
<comment type="subcellular location">
    <subcellularLocation>
        <location evidence="1">Cell envelope</location>
    </subcellularLocation>
</comment>
<dbReference type="EMBL" id="SITJ01000069">
    <property type="protein sequence ID" value="TBL67452.1"/>
    <property type="molecule type" value="Genomic_DNA"/>
</dbReference>
<feature type="signal peptide" evidence="6">
    <location>
        <begin position="1"/>
        <end position="25"/>
    </location>
</feature>
<protein>
    <submittedName>
        <fullName evidence="8">Iron ABC transporter substrate-binding protein</fullName>
    </submittedName>
</protein>
<evidence type="ECO:0000256" key="5">
    <source>
        <dbReference type="ARBA" id="ARBA00022729"/>
    </source>
</evidence>
<keyword evidence="4" id="KW-0406">Ion transport</keyword>
<sequence>MRIMKNISLVIISSILSFTSYCSVAKEPTKAVIAHVTASTADTLSITHAAGVTQIHKNPQRVILFDFGTYDSLEKLGLTSRVVGLPKSIPSYIKGKVSSSMTDVGGMKDPDLNAIALLQPDLIIITGRQSNSYDALSAIAPTISLATDQKTYFASVKTNAELLGQIFDKKDDVARYIETLSHQIASIKSDKTPENLTALTLIHNNGNFGVTHQPIVFNVLGMKQAKVTLPKSDNSNNKRVPLTTHDIAQANPDIIFIVDRSAAIGTTPLDKARFEDDNLRATSAFKNGKIVYLTPDLWYLSGAGLESTAAQLTEVANAL</sequence>
<evidence type="ECO:0000313" key="9">
    <source>
        <dbReference type="Proteomes" id="UP000291600"/>
    </source>
</evidence>
<dbReference type="Pfam" id="PF01497">
    <property type="entry name" value="Peripla_BP_2"/>
    <property type="match status" value="1"/>
</dbReference>
<accession>A0ABD7Q389</accession>
<dbReference type="GO" id="GO:1901678">
    <property type="term" value="P:iron coordination entity transport"/>
    <property type="evidence" value="ECO:0007669"/>
    <property type="project" value="UniProtKB-ARBA"/>
</dbReference>
<feature type="chain" id="PRO_5044800390" evidence="6">
    <location>
        <begin position="26"/>
        <end position="319"/>
    </location>
</feature>
<dbReference type="PROSITE" id="PS50983">
    <property type="entry name" value="FE_B12_PBP"/>
    <property type="match status" value="1"/>
</dbReference>
<evidence type="ECO:0000256" key="3">
    <source>
        <dbReference type="ARBA" id="ARBA00022448"/>
    </source>
</evidence>
<dbReference type="Gene3D" id="3.40.50.1980">
    <property type="entry name" value="Nitrogenase molybdenum iron protein domain"/>
    <property type="match status" value="2"/>
</dbReference>
<keyword evidence="4" id="KW-0410">Iron transport</keyword>
<dbReference type="AlphaFoldDB" id="A0ABD7Q389"/>
<gene>
    <name evidence="8" type="ORF">EYY96_11300</name>
</gene>
<dbReference type="GO" id="GO:0030313">
    <property type="term" value="C:cell envelope"/>
    <property type="evidence" value="ECO:0007669"/>
    <property type="project" value="UniProtKB-SubCell"/>
</dbReference>
<keyword evidence="4" id="KW-0408">Iron</keyword>
<organism evidence="8 9">
    <name type="scientific">Hafnia alvei</name>
    <dbReference type="NCBI Taxonomy" id="569"/>
    <lineage>
        <taxon>Bacteria</taxon>
        <taxon>Pseudomonadati</taxon>
        <taxon>Pseudomonadota</taxon>
        <taxon>Gammaproteobacteria</taxon>
        <taxon>Enterobacterales</taxon>
        <taxon>Hafniaceae</taxon>
        <taxon>Hafnia</taxon>
    </lineage>
</organism>
<dbReference type="InterPro" id="IPR051313">
    <property type="entry name" value="Bact_iron-sidero_bind"/>
</dbReference>
<evidence type="ECO:0000256" key="1">
    <source>
        <dbReference type="ARBA" id="ARBA00004196"/>
    </source>
</evidence>
<proteinExistence type="inferred from homology"/>
<dbReference type="Proteomes" id="UP000291600">
    <property type="component" value="Unassembled WGS sequence"/>
</dbReference>
<evidence type="ECO:0000256" key="2">
    <source>
        <dbReference type="ARBA" id="ARBA00008814"/>
    </source>
</evidence>
<dbReference type="InterPro" id="IPR002491">
    <property type="entry name" value="ABC_transptr_periplasmic_BD"/>
</dbReference>
<dbReference type="SUPFAM" id="SSF53807">
    <property type="entry name" value="Helical backbone' metal receptor"/>
    <property type="match status" value="1"/>
</dbReference>
<dbReference type="PANTHER" id="PTHR30532:SF28">
    <property type="entry name" value="PETROBACTIN-BINDING PROTEIN YCLQ"/>
    <property type="match status" value="1"/>
</dbReference>
<comment type="similarity">
    <text evidence="2">Belongs to the bacterial solute-binding protein 8 family.</text>
</comment>